<sequence>MKKFLIYGVIIACIDIFIFALYRDVQLLPVLTGITGGMSLLIALLMVGSEPSKELADDFGKMAHLKSTWSNSYLLIALPSLAVCLLSALIIYL</sequence>
<dbReference type="RefSeq" id="WP_104848859.1">
    <property type="nucleotide sequence ID" value="NZ_PKOZ01000003.1"/>
</dbReference>
<feature type="transmembrane region" description="Helical" evidence="1">
    <location>
        <begin position="69"/>
        <end position="92"/>
    </location>
</feature>
<name>A0A2S7N123_9BACI</name>
<evidence type="ECO:0000256" key="1">
    <source>
        <dbReference type="SAM" id="Phobius"/>
    </source>
</evidence>
<dbReference type="OrthoDB" id="1927595at2"/>
<dbReference type="Proteomes" id="UP000239663">
    <property type="component" value="Unassembled WGS sequence"/>
</dbReference>
<feature type="transmembrane region" description="Helical" evidence="1">
    <location>
        <begin position="28"/>
        <end position="48"/>
    </location>
</feature>
<evidence type="ECO:0000313" key="3">
    <source>
        <dbReference type="Proteomes" id="UP000239663"/>
    </source>
</evidence>
<dbReference type="AlphaFoldDB" id="A0A2S7N123"/>
<comment type="caution">
    <text evidence="2">The sequence shown here is derived from an EMBL/GenBank/DDBJ whole genome shotgun (WGS) entry which is preliminary data.</text>
</comment>
<keyword evidence="1" id="KW-1133">Transmembrane helix</keyword>
<feature type="transmembrane region" description="Helical" evidence="1">
    <location>
        <begin position="5"/>
        <end position="22"/>
    </location>
</feature>
<gene>
    <name evidence="2" type="ORF">CYL18_07415</name>
</gene>
<keyword evidence="1" id="KW-0472">Membrane</keyword>
<evidence type="ECO:0008006" key="4">
    <source>
        <dbReference type="Google" id="ProtNLM"/>
    </source>
</evidence>
<organism evidence="2 3">
    <name type="scientific">Pradoshia eiseniae</name>
    <dbReference type="NCBI Taxonomy" id="2064768"/>
    <lineage>
        <taxon>Bacteria</taxon>
        <taxon>Bacillati</taxon>
        <taxon>Bacillota</taxon>
        <taxon>Bacilli</taxon>
        <taxon>Bacillales</taxon>
        <taxon>Bacillaceae</taxon>
        <taxon>Pradoshia</taxon>
    </lineage>
</organism>
<proteinExistence type="predicted"/>
<protein>
    <recommendedName>
        <fullName evidence="4">DUF5316 domain-containing protein</fullName>
    </recommendedName>
</protein>
<keyword evidence="3" id="KW-1185">Reference proteome</keyword>
<accession>A0A2S7N123</accession>
<keyword evidence="1" id="KW-0812">Transmembrane</keyword>
<reference evidence="2 3" key="1">
    <citation type="submission" date="2017-12" db="EMBL/GenBank/DDBJ databases">
        <title>Taxonomic description and draft genome of Pradoshia cofamensis Gen. nov., sp. nov., a thermotolerant bacillale isolated from anterior gut of earthworm Eisenia fetida.</title>
        <authorList>
            <person name="Saha T."/>
            <person name="Chakraborty R."/>
        </authorList>
    </citation>
    <scope>NUCLEOTIDE SEQUENCE [LARGE SCALE GENOMIC DNA]</scope>
    <source>
        <strain evidence="2 3">EAG3</strain>
    </source>
</reference>
<dbReference type="EMBL" id="PKOZ01000003">
    <property type="protein sequence ID" value="PQD95713.1"/>
    <property type="molecule type" value="Genomic_DNA"/>
</dbReference>
<evidence type="ECO:0000313" key="2">
    <source>
        <dbReference type="EMBL" id="PQD95713.1"/>
    </source>
</evidence>